<dbReference type="OrthoDB" id="9968170at2"/>
<dbReference type="Proteomes" id="UP000192907">
    <property type="component" value="Unassembled WGS sequence"/>
</dbReference>
<organism evidence="1 2">
    <name type="scientific">Pseudobacteriovorax antillogorgiicola</name>
    <dbReference type="NCBI Taxonomy" id="1513793"/>
    <lineage>
        <taxon>Bacteria</taxon>
        <taxon>Pseudomonadati</taxon>
        <taxon>Bdellovibrionota</taxon>
        <taxon>Oligoflexia</taxon>
        <taxon>Oligoflexales</taxon>
        <taxon>Pseudobacteriovoracaceae</taxon>
        <taxon>Pseudobacteriovorax</taxon>
    </lineage>
</organism>
<dbReference type="EMBL" id="FWZT01000002">
    <property type="protein sequence ID" value="SME94563.1"/>
    <property type="molecule type" value="Genomic_DNA"/>
</dbReference>
<proteinExistence type="predicted"/>
<gene>
    <name evidence="1" type="ORF">SAMN06296036_102128</name>
</gene>
<evidence type="ECO:0000313" key="1">
    <source>
        <dbReference type="EMBL" id="SME94563.1"/>
    </source>
</evidence>
<protein>
    <submittedName>
        <fullName evidence="1">Uncharacterized protein</fullName>
    </submittedName>
</protein>
<name>A0A1Y6B6E6_9BACT</name>
<accession>A0A1Y6B6E6</accession>
<dbReference type="AlphaFoldDB" id="A0A1Y6B6E6"/>
<dbReference type="RefSeq" id="WP_132315506.1">
    <property type="nucleotide sequence ID" value="NZ_FWZT01000002.1"/>
</dbReference>
<evidence type="ECO:0000313" key="2">
    <source>
        <dbReference type="Proteomes" id="UP000192907"/>
    </source>
</evidence>
<keyword evidence="2" id="KW-1185">Reference proteome</keyword>
<reference evidence="2" key="1">
    <citation type="submission" date="2017-04" db="EMBL/GenBank/DDBJ databases">
        <authorList>
            <person name="Varghese N."/>
            <person name="Submissions S."/>
        </authorList>
    </citation>
    <scope>NUCLEOTIDE SEQUENCE [LARGE SCALE GENOMIC DNA]</scope>
    <source>
        <strain evidence="2">RKEM611</strain>
    </source>
</reference>
<sequence length="95" mass="10759">MSRDREKPFEFFFSSLLKNSEVSFQDLSKGKEFLGSLAAWAGKGKDEVVQLICREIGFTTANLLQEPLAKMLEGKKIQFTIELVPKDEDVSKKSE</sequence>
<dbReference type="STRING" id="1513793.SAMN06296036_102128"/>